<name>A0A2T0FGL4_9ASCO</name>
<dbReference type="InterPro" id="IPR036322">
    <property type="entry name" value="WD40_repeat_dom_sf"/>
</dbReference>
<dbReference type="Pfam" id="PF23413">
    <property type="entry name" value="zf_RING_Vps8_fungal"/>
    <property type="match status" value="1"/>
</dbReference>
<dbReference type="SUPFAM" id="SSF50978">
    <property type="entry name" value="WD40 repeat-like"/>
    <property type="match status" value="1"/>
</dbReference>
<protein>
    <submittedName>
        <fullName evidence="4">Vacuolar protein sorting-associated protein 8</fullName>
    </submittedName>
</protein>
<organism evidence="4 5">
    <name type="scientific">Wickerhamiella sorbophila</name>
    <dbReference type="NCBI Taxonomy" id="45607"/>
    <lineage>
        <taxon>Eukaryota</taxon>
        <taxon>Fungi</taxon>
        <taxon>Dikarya</taxon>
        <taxon>Ascomycota</taxon>
        <taxon>Saccharomycotina</taxon>
        <taxon>Dipodascomycetes</taxon>
        <taxon>Dipodascales</taxon>
        <taxon>Trichomonascaceae</taxon>
        <taxon>Wickerhamiella</taxon>
    </lineage>
</organism>
<keyword evidence="5" id="KW-1185">Reference proteome</keyword>
<evidence type="ECO:0000259" key="3">
    <source>
        <dbReference type="Pfam" id="PF12816"/>
    </source>
</evidence>
<dbReference type="AlphaFoldDB" id="A0A2T0FGL4"/>
<dbReference type="Proteomes" id="UP000238350">
    <property type="component" value="Unassembled WGS sequence"/>
</dbReference>
<evidence type="ECO:0000313" key="4">
    <source>
        <dbReference type="EMBL" id="PRT54089.1"/>
    </source>
</evidence>
<dbReference type="EMBL" id="NDIQ01000001">
    <property type="protein sequence ID" value="PRT54089.1"/>
    <property type="molecule type" value="Genomic_DNA"/>
</dbReference>
<comment type="caution">
    <text evidence="4">The sequence shown here is derived from an EMBL/GenBank/DDBJ whole genome shotgun (WGS) entry which is preliminary data.</text>
</comment>
<dbReference type="PANTHER" id="PTHR12616">
    <property type="entry name" value="VACUOLAR PROTEIN SORTING VPS41"/>
    <property type="match status" value="1"/>
</dbReference>
<feature type="domain" description="Vacuolar protein sorting-associated protein 8 central" evidence="3">
    <location>
        <begin position="501"/>
        <end position="580"/>
    </location>
</feature>
<dbReference type="Pfam" id="PF12816">
    <property type="entry name" value="TPR_Vps8"/>
    <property type="match status" value="1"/>
</dbReference>
<comment type="similarity">
    <text evidence="1">Belongs to the VPS8 family.</text>
</comment>
<dbReference type="GO" id="GO:0005770">
    <property type="term" value="C:late endosome"/>
    <property type="evidence" value="ECO:0007669"/>
    <property type="project" value="TreeGrafter"/>
</dbReference>
<keyword evidence="2" id="KW-0853">WD repeat</keyword>
<proteinExistence type="inferred from homology"/>
<evidence type="ECO:0000256" key="1">
    <source>
        <dbReference type="ARBA" id="ARBA00009422"/>
    </source>
</evidence>
<dbReference type="PROSITE" id="PS50082">
    <property type="entry name" value="WD_REPEATS_2"/>
    <property type="match status" value="1"/>
</dbReference>
<evidence type="ECO:0000256" key="2">
    <source>
        <dbReference type="PROSITE-ProRule" id="PRU00221"/>
    </source>
</evidence>
<dbReference type="InterPro" id="IPR025941">
    <property type="entry name" value="Vps8_central_dom"/>
</dbReference>
<dbReference type="GO" id="GO:0030897">
    <property type="term" value="C:HOPS complex"/>
    <property type="evidence" value="ECO:0007669"/>
    <property type="project" value="TreeGrafter"/>
</dbReference>
<gene>
    <name evidence="4" type="ORF">B9G98_01709</name>
</gene>
<reference evidence="4 5" key="1">
    <citation type="submission" date="2017-04" db="EMBL/GenBank/DDBJ databases">
        <title>Genome sequencing of [Candida] sorbophila.</title>
        <authorList>
            <person name="Ahn J.O."/>
        </authorList>
    </citation>
    <scope>NUCLEOTIDE SEQUENCE [LARGE SCALE GENOMIC DNA]</scope>
    <source>
        <strain evidence="4 5">DS02</strain>
    </source>
</reference>
<dbReference type="OrthoDB" id="289913at2759"/>
<dbReference type="GeneID" id="36515458"/>
<evidence type="ECO:0000313" key="5">
    <source>
        <dbReference type="Proteomes" id="UP000238350"/>
    </source>
</evidence>
<feature type="repeat" description="WD" evidence="2">
    <location>
        <begin position="94"/>
        <end position="128"/>
    </location>
</feature>
<dbReference type="GO" id="GO:0006623">
    <property type="term" value="P:protein targeting to vacuole"/>
    <property type="evidence" value="ECO:0007669"/>
    <property type="project" value="InterPro"/>
</dbReference>
<accession>A0A2T0FGL4</accession>
<dbReference type="InterPro" id="IPR001680">
    <property type="entry name" value="WD40_rpt"/>
</dbReference>
<dbReference type="InterPro" id="IPR015943">
    <property type="entry name" value="WD40/YVTN_repeat-like_dom_sf"/>
</dbReference>
<sequence>MDLRLEAAWQPAQSAPLLQLRSDYNPLQDEGDAIRWGKLRKIAGAVYGSAAPHGRPLVLRCSANWVVLGTETADILVFDYEQELKVKLTPPPLENGRYGAVTSLAISQDESCIAAGFATGSVLVWDINYPTSPKMSILPTITRKAAGAVEANESHLYGSIVCFVFFVGKHKSTVISMDNRGLIFIHQNMRILLGTTARSRRVNGQYKQKTPTPILAATVIKQENAPLLIITTNPFTLRGVSIVPLKSQFRFSSTLDNVDTNTGLAASLAYCSATKKLAYSWGNILKVVSIKWNGEEYVVTADRMIKGTESFVYIGWLTDSLLAAVTVTQELQFYGADLTMLSKASILRKYPLHQDYYSEVLKEGKLSVVADAFYNAIQVQDANIFILGRHEFEYGTLANWADCIMSLLNQSRPVNAVLLLLQYYTSDYDLSMIGLEKETRKDVLERALPDIILTSMRFCVTHDVANFPKLLAVSIQAVVVTQVPLLEEIMDMVLESSFSQVYFDFLVTFVLDGSIKRLPPKVFKELVKAKADSKVIQDIILSLDISTLDFDLALNICEEFKLEEAKVFLLNALNDFITPLNGPDRFAYLSYVLTGRAYPTEKPLKNPIRAKSEVYERLFASDHACLESLVDADAASFFRALNEAFEDSDLNDDEEAHLPVSRQMMLNVLFDTIRNPYFDVFVARNYPKYQQYLMVPVSRLDKVLANILDSELPQNDRELAIESLLSVYKPTSMDKFLGMLHEEKLFSVLENIYRAQGNYKKMLLASLEDPYDNKWQLIHVALDNDKSVYPVLVEHLKSLMDSPEKLADIAVRYCNEMHRDVLKLNVSVDAQYQYLDRVFALVKDSALLPSREVCNKYVELLAEKDSDKLMKVLRHTLTRPENINLPLIVDSLLENRQTGALALLLCRLDRKPEAMIYLKNHIRTRQLDEDIEEYVGQAIDICRDVSSVDASEGEALWISLLEAEMGTSYEIAQTIRVLVEGNQNVAIEVISKLLPDIEVKSAAALIDEAYTAMAIQLIALQAVQAVVEGDLYRSFIESLNDRLRGWSISANAECEGCGEKVSGLGVDANVLYRAWENKMKNSEIPGTMLAIFQCRHAYHMHCLERLSSERECILCFPDTH</sequence>
<dbReference type="GO" id="GO:0034058">
    <property type="term" value="P:endosomal vesicle fusion"/>
    <property type="evidence" value="ECO:0007669"/>
    <property type="project" value="TreeGrafter"/>
</dbReference>
<dbReference type="InterPro" id="IPR045111">
    <property type="entry name" value="Vps41/Vps8"/>
</dbReference>
<dbReference type="PANTHER" id="PTHR12616:SF8">
    <property type="entry name" value="VACUOLAR PROTEIN SORTING-ASSOCIATED PROTEIN 8 HOMOLOG"/>
    <property type="match status" value="1"/>
</dbReference>
<dbReference type="Pfam" id="PF23410">
    <property type="entry name" value="Beta-prop_VPS8"/>
    <property type="match status" value="1"/>
</dbReference>
<dbReference type="RefSeq" id="XP_024664035.1">
    <property type="nucleotide sequence ID" value="XM_024808267.1"/>
</dbReference>
<dbReference type="STRING" id="45607.A0A2T0FGL4"/>
<dbReference type="Gene3D" id="2.130.10.10">
    <property type="entry name" value="YVTN repeat-like/Quinoprotein amine dehydrogenase"/>
    <property type="match status" value="1"/>
</dbReference>